<keyword evidence="1" id="KW-0175">Coiled coil</keyword>
<evidence type="ECO:0000313" key="4">
    <source>
        <dbReference type="EMBL" id="UYO63115.1"/>
    </source>
</evidence>
<dbReference type="EMBL" id="LKEU01000033">
    <property type="protein sequence ID" value="OFV70111.1"/>
    <property type="molecule type" value="Genomic_DNA"/>
</dbReference>
<dbReference type="AlphaFoldDB" id="A0A1F2PHA7"/>
<proteinExistence type="predicted"/>
<evidence type="ECO:0000313" key="6">
    <source>
        <dbReference type="Proteomes" id="UP000322619"/>
    </source>
</evidence>
<evidence type="ECO:0000313" key="7">
    <source>
        <dbReference type="Proteomes" id="UP001163550"/>
    </source>
</evidence>
<dbReference type="RefSeq" id="WP_070371600.1">
    <property type="nucleotide sequence ID" value="NZ_CABIIK010000001.1"/>
</dbReference>
<gene>
    <name evidence="2" type="ORF">ACWI_23160</name>
    <name evidence="3" type="ORF">FXB42_04350</name>
    <name evidence="4" type="ORF">LNN31_01295</name>
</gene>
<dbReference type="Proteomes" id="UP001163550">
    <property type="component" value="Chromosome"/>
</dbReference>
<organism evidence="2 5">
    <name type="scientific">Acetobacterium wieringae</name>
    <dbReference type="NCBI Taxonomy" id="52694"/>
    <lineage>
        <taxon>Bacteria</taxon>
        <taxon>Bacillati</taxon>
        <taxon>Bacillota</taxon>
        <taxon>Clostridia</taxon>
        <taxon>Eubacteriales</taxon>
        <taxon>Eubacteriaceae</taxon>
        <taxon>Acetobacterium</taxon>
    </lineage>
</organism>
<name>A0A1F2PHA7_9FIRM</name>
<reference evidence="4" key="3">
    <citation type="submission" date="2021-11" db="EMBL/GenBank/DDBJ databases">
        <title>Isoprene-degrading acetogen.</title>
        <authorList>
            <person name="Yang Y."/>
            <person name="Jin H."/>
            <person name="Yan J."/>
        </authorList>
    </citation>
    <scope>NUCLEOTIDE SEQUENCE</scope>
    <source>
        <strain evidence="4">Berkeley</strain>
    </source>
</reference>
<reference evidence="3 6" key="2">
    <citation type="submission" date="2019-08" db="EMBL/GenBank/DDBJ databases">
        <title>Isolation and enrichment of carboxydotrophic bacteria from anaerobic sludge for the production of bio-based chemicals from syngas.</title>
        <authorList>
            <person name="Antares A.L."/>
            <person name="Moreira J."/>
            <person name="Diender M."/>
            <person name="Parshina S.N."/>
            <person name="Stams A.J.M."/>
            <person name="Alves M."/>
            <person name="Alves J.I."/>
            <person name="Sousa D.Z."/>
        </authorList>
    </citation>
    <scope>NUCLEOTIDE SEQUENCE [LARGE SCALE GENOMIC DNA]</scope>
    <source>
        <strain evidence="3 6">JM</strain>
    </source>
</reference>
<accession>A0A1F2PHA7</accession>
<reference evidence="2 5" key="1">
    <citation type="submission" date="2015-09" db="EMBL/GenBank/DDBJ databases">
        <title>Genome sequence of Acetobacterium wieringae DSM 1911.</title>
        <authorList>
            <person name="Poehlein A."/>
            <person name="Bengelsdorf F.R."/>
            <person name="Schiel-Bengelsdorf B."/>
            <person name="Duerre P."/>
            <person name="Daniel R."/>
        </authorList>
    </citation>
    <scope>NUCLEOTIDE SEQUENCE [LARGE SCALE GENOMIC DNA]</scope>
    <source>
        <strain evidence="2 5">DSM 1911</strain>
    </source>
</reference>
<evidence type="ECO:0000313" key="2">
    <source>
        <dbReference type="EMBL" id="OFV70111.1"/>
    </source>
</evidence>
<dbReference type="STRING" id="52694.ACWI_23160"/>
<evidence type="ECO:0000256" key="1">
    <source>
        <dbReference type="SAM" id="Coils"/>
    </source>
</evidence>
<dbReference type="Proteomes" id="UP000176244">
    <property type="component" value="Unassembled WGS sequence"/>
</dbReference>
<protein>
    <submittedName>
        <fullName evidence="2">Uncharacterized protein</fullName>
    </submittedName>
</protein>
<evidence type="ECO:0000313" key="5">
    <source>
        <dbReference type="Proteomes" id="UP000176244"/>
    </source>
</evidence>
<dbReference type="OrthoDB" id="1778143at2"/>
<sequence>MANEQELNEKNEYFEYVESRIENLEKLILKKDEELKSLILKTVQNGPAQPEKSAAGATALRPEANHFERVFDDLKEEESRFLKSEGEIPNYKADELNIQLANIEKREKMVQDMLDSLGTALAILKKRHEEVNRKEETLNREYQKLQEIEALYRNTEGLDALTSTFGKVTIDKGSSRENDGTIFINDSKE</sequence>
<dbReference type="EMBL" id="CP087994">
    <property type="protein sequence ID" value="UYO63115.1"/>
    <property type="molecule type" value="Genomic_DNA"/>
</dbReference>
<dbReference type="Proteomes" id="UP000322619">
    <property type="component" value="Unassembled WGS sequence"/>
</dbReference>
<keyword evidence="7" id="KW-1185">Reference proteome</keyword>
<evidence type="ECO:0000313" key="3">
    <source>
        <dbReference type="EMBL" id="TYC87351.1"/>
    </source>
</evidence>
<feature type="coiled-coil region" evidence="1">
    <location>
        <begin position="93"/>
        <end position="151"/>
    </location>
</feature>
<dbReference type="EMBL" id="VSLA01000005">
    <property type="protein sequence ID" value="TYC87351.1"/>
    <property type="molecule type" value="Genomic_DNA"/>
</dbReference>